<proteinExistence type="predicted"/>
<dbReference type="GO" id="GO:0016301">
    <property type="term" value="F:kinase activity"/>
    <property type="evidence" value="ECO:0007669"/>
    <property type="project" value="UniProtKB-KW"/>
</dbReference>
<evidence type="ECO:0000313" key="2">
    <source>
        <dbReference type="Proteomes" id="UP000031364"/>
    </source>
</evidence>
<keyword evidence="1" id="KW-0808">Transferase</keyword>
<dbReference type="EMBL" id="JNFP01000001">
    <property type="protein sequence ID" value="KIA66633.1"/>
    <property type="molecule type" value="Genomic_DNA"/>
</dbReference>
<accession>A0ABR4ZMK2</accession>
<dbReference type="Gene3D" id="3.40.50.300">
    <property type="entry name" value="P-loop containing nucleotide triphosphate hydrolases"/>
    <property type="match status" value="1"/>
</dbReference>
<gene>
    <name evidence="1" type="ORF">FG87_00445</name>
</gene>
<reference evidence="1 2" key="1">
    <citation type="journal article" date="2014" name="Int. J. Syst. Evol. Microbiol.">
        <title>Nocardia vulneris sp. nov., isolated from wounds of human patients in North America.</title>
        <authorList>
            <person name="Lasker B.A."/>
            <person name="Bell M."/>
            <person name="Klenk H.P."/>
            <person name="Sproer C."/>
            <person name="Schumann C."/>
            <person name="Schumann P."/>
            <person name="Brown J.M."/>
        </authorList>
    </citation>
    <scope>NUCLEOTIDE SEQUENCE [LARGE SCALE GENOMIC DNA]</scope>
    <source>
        <strain evidence="1 2">W9851</strain>
    </source>
</reference>
<name>A0ABR4ZMK2_9NOCA</name>
<dbReference type="Pfam" id="PF13238">
    <property type="entry name" value="AAA_18"/>
    <property type="match status" value="1"/>
</dbReference>
<organism evidence="1 2">
    <name type="scientific">Nocardia vulneris</name>
    <dbReference type="NCBI Taxonomy" id="1141657"/>
    <lineage>
        <taxon>Bacteria</taxon>
        <taxon>Bacillati</taxon>
        <taxon>Actinomycetota</taxon>
        <taxon>Actinomycetes</taxon>
        <taxon>Mycobacteriales</taxon>
        <taxon>Nocardiaceae</taxon>
        <taxon>Nocardia</taxon>
    </lineage>
</organism>
<protein>
    <submittedName>
        <fullName evidence="1">Shikimate kinase</fullName>
    </submittedName>
</protein>
<comment type="caution">
    <text evidence="1">The sequence shown here is derived from an EMBL/GenBank/DDBJ whole genome shotgun (WGS) entry which is preliminary data.</text>
</comment>
<dbReference type="SUPFAM" id="SSF52540">
    <property type="entry name" value="P-loop containing nucleoside triphosphate hydrolases"/>
    <property type="match status" value="1"/>
</dbReference>
<evidence type="ECO:0000313" key="1">
    <source>
        <dbReference type="EMBL" id="KIA66633.1"/>
    </source>
</evidence>
<sequence>MSGTGKSTVLRELAGRGYQVVDTDYGPWIEELPLPDGTGTERQWREDLIDALISDHERTGTPLFLAGTVYNQDTFYPRCVEVVLLTAALPVLLDRIATRATNPFGKTPEERARIEADTAEIEPLLRSSATLVIDTDKPLGEVVDQLAALAGPVS</sequence>
<keyword evidence="1" id="KW-0418">Kinase</keyword>
<dbReference type="Proteomes" id="UP000031364">
    <property type="component" value="Unassembled WGS sequence"/>
</dbReference>
<dbReference type="InterPro" id="IPR027417">
    <property type="entry name" value="P-loop_NTPase"/>
</dbReference>
<keyword evidence="2" id="KW-1185">Reference proteome</keyword>